<dbReference type="SUPFAM" id="SSF52499">
    <property type="entry name" value="Isochorismatase-like hydrolases"/>
    <property type="match status" value="1"/>
</dbReference>
<comment type="caution">
    <text evidence="4">The sequence shown here is derived from an EMBL/GenBank/DDBJ whole genome shotgun (WGS) entry which is preliminary data.</text>
</comment>
<keyword evidence="1" id="KW-0378">Hydrolase</keyword>
<organism evidence="4 5">
    <name type="scientific">Aciditerrimonas ferrireducens</name>
    <dbReference type="NCBI Taxonomy" id="667306"/>
    <lineage>
        <taxon>Bacteria</taxon>
        <taxon>Bacillati</taxon>
        <taxon>Actinomycetota</taxon>
        <taxon>Acidimicrobiia</taxon>
        <taxon>Acidimicrobiales</taxon>
        <taxon>Acidimicrobiaceae</taxon>
        <taxon>Aciditerrimonas</taxon>
    </lineage>
</organism>
<dbReference type="RefSeq" id="WP_377789608.1">
    <property type="nucleotide sequence ID" value="NZ_JBHLYQ010000074.1"/>
</dbReference>
<dbReference type="Proteomes" id="UP001589788">
    <property type="component" value="Unassembled WGS sequence"/>
</dbReference>
<sequence>MAEPTVPARSEPAQSEPAQSEPARPVADGRAEDSARAGFLGRLGWGRAPALVLVDALAAYSTPGSPLCLAEGPRAVAAMAELLRAARAGGRPVFWPTVRYPRGAVDAPLFFAKVPALAAFVAGSPLGAFCEGLEPAAGEAVVEKRYASAFFGTDLASSLVQAGVDTVVLAGFSTSGCVRASALDALQHGFRPLVVAEAVADRDPATQEQNLFDLEAKYADVIGLTEALSGLLGEGAGSGAHREAS</sequence>
<evidence type="ECO:0000259" key="3">
    <source>
        <dbReference type="Pfam" id="PF00857"/>
    </source>
</evidence>
<dbReference type="InterPro" id="IPR050272">
    <property type="entry name" value="Isochorismatase-like_hydrls"/>
</dbReference>
<dbReference type="InterPro" id="IPR000868">
    <property type="entry name" value="Isochorismatase-like_dom"/>
</dbReference>
<proteinExistence type="predicted"/>
<reference evidence="4 5" key="1">
    <citation type="submission" date="2024-09" db="EMBL/GenBank/DDBJ databases">
        <authorList>
            <person name="Sun Q."/>
            <person name="Mori K."/>
        </authorList>
    </citation>
    <scope>NUCLEOTIDE SEQUENCE [LARGE SCALE GENOMIC DNA]</scope>
    <source>
        <strain evidence="4 5">JCM 15389</strain>
    </source>
</reference>
<evidence type="ECO:0000313" key="4">
    <source>
        <dbReference type="EMBL" id="MFC0082146.1"/>
    </source>
</evidence>
<dbReference type="PANTHER" id="PTHR43540:SF1">
    <property type="entry name" value="ISOCHORISMATASE HYDROLASE"/>
    <property type="match status" value="1"/>
</dbReference>
<gene>
    <name evidence="4" type="ORF">ACFFRE_08290</name>
</gene>
<name>A0ABV6C388_9ACTN</name>
<accession>A0ABV6C388</accession>
<dbReference type="InterPro" id="IPR036380">
    <property type="entry name" value="Isochorismatase-like_sf"/>
</dbReference>
<feature type="domain" description="Isochorismatase-like" evidence="3">
    <location>
        <begin position="50"/>
        <end position="224"/>
    </location>
</feature>
<feature type="region of interest" description="Disordered" evidence="2">
    <location>
        <begin position="1"/>
        <end position="32"/>
    </location>
</feature>
<evidence type="ECO:0000313" key="5">
    <source>
        <dbReference type="Proteomes" id="UP001589788"/>
    </source>
</evidence>
<dbReference type="Gene3D" id="3.40.50.850">
    <property type="entry name" value="Isochorismatase-like"/>
    <property type="match status" value="1"/>
</dbReference>
<keyword evidence="5" id="KW-1185">Reference proteome</keyword>
<dbReference type="EMBL" id="JBHLYQ010000074">
    <property type="protein sequence ID" value="MFC0082146.1"/>
    <property type="molecule type" value="Genomic_DNA"/>
</dbReference>
<dbReference type="PANTHER" id="PTHR43540">
    <property type="entry name" value="PEROXYUREIDOACRYLATE/UREIDOACRYLATE AMIDOHYDROLASE-RELATED"/>
    <property type="match status" value="1"/>
</dbReference>
<protein>
    <submittedName>
        <fullName evidence="4">Isochorismatase family protein</fullName>
    </submittedName>
</protein>
<evidence type="ECO:0000256" key="1">
    <source>
        <dbReference type="ARBA" id="ARBA00022801"/>
    </source>
</evidence>
<dbReference type="Pfam" id="PF00857">
    <property type="entry name" value="Isochorismatase"/>
    <property type="match status" value="1"/>
</dbReference>
<evidence type="ECO:0000256" key="2">
    <source>
        <dbReference type="SAM" id="MobiDB-lite"/>
    </source>
</evidence>